<dbReference type="STRING" id="1314781.A0A165NAD8"/>
<gene>
    <name evidence="7" type="ORF">EXIGLDRAFT_721970</name>
</gene>
<sequence>MLPIRHALSQPLLVLTAPLDYDDSQFALFNMTNNSETRTRRRIQPAQLECLEALYAKSTHPSRDARSQAAAQTGMDLKTVTIWLQNKRQAVKKAATVAPSSCSSSASSSLPNTTVTRPPLRRTVSVPNTRLVSSWRRTKSLPPLLPLPRVSLDAFAERANARLQRAEHVTPPASPTASSSFWDRMPSSPHMPPSSPSNDLRRLAPLGKRRTMEWACARDRARLSASPSREHTPFASPARTVDTESTLEDEELRTPDASVVYDPLEGRTKRELTRRDSETADILLMLAGQRL</sequence>
<feature type="compositionally biased region" description="Low complexity" evidence="5">
    <location>
        <begin position="175"/>
        <end position="188"/>
    </location>
</feature>
<dbReference type="GO" id="GO:0030154">
    <property type="term" value="P:cell differentiation"/>
    <property type="evidence" value="ECO:0007669"/>
    <property type="project" value="TreeGrafter"/>
</dbReference>
<feature type="region of interest" description="Disordered" evidence="5">
    <location>
        <begin position="223"/>
        <end position="251"/>
    </location>
</feature>
<keyword evidence="2 3" id="KW-0371">Homeobox</keyword>
<keyword evidence="3 4" id="KW-0539">Nucleus</keyword>
<evidence type="ECO:0000313" key="7">
    <source>
        <dbReference type="EMBL" id="KZW00455.1"/>
    </source>
</evidence>
<dbReference type="Proteomes" id="UP000077266">
    <property type="component" value="Unassembled WGS sequence"/>
</dbReference>
<dbReference type="PANTHER" id="PTHR24324">
    <property type="entry name" value="HOMEOBOX PROTEIN HHEX"/>
    <property type="match status" value="1"/>
</dbReference>
<protein>
    <recommendedName>
        <fullName evidence="6">Homeobox domain-containing protein</fullName>
    </recommendedName>
</protein>
<name>A0A165NAD8_EXIGL</name>
<dbReference type="PANTHER" id="PTHR24324:SF9">
    <property type="entry name" value="HOMEOBOX DOMAIN-CONTAINING PROTEIN"/>
    <property type="match status" value="1"/>
</dbReference>
<keyword evidence="8" id="KW-1185">Reference proteome</keyword>
<evidence type="ECO:0000256" key="3">
    <source>
        <dbReference type="PROSITE-ProRule" id="PRU00108"/>
    </source>
</evidence>
<dbReference type="InterPro" id="IPR001356">
    <property type="entry name" value="HD"/>
</dbReference>
<proteinExistence type="predicted"/>
<evidence type="ECO:0000313" key="8">
    <source>
        <dbReference type="Proteomes" id="UP000077266"/>
    </source>
</evidence>
<feature type="compositionally biased region" description="Basic and acidic residues" evidence="5">
    <location>
        <begin position="223"/>
        <end position="232"/>
    </location>
</feature>
<dbReference type="SUPFAM" id="SSF46689">
    <property type="entry name" value="Homeodomain-like"/>
    <property type="match status" value="1"/>
</dbReference>
<reference evidence="7 8" key="1">
    <citation type="journal article" date="2016" name="Mol. Biol. Evol.">
        <title>Comparative Genomics of Early-Diverging Mushroom-Forming Fungi Provides Insights into the Origins of Lignocellulose Decay Capabilities.</title>
        <authorList>
            <person name="Nagy L.G."/>
            <person name="Riley R."/>
            <person name="Tritt A."/>
            <person name="Adam C."/>
            <person name="Daum C."/>
            <person name="Floudas D."/>
            <person name="Sun H."/>
            <person name="Yadav J.S."/>
            <person name="Pangilinan J."/>
            <person name="Larsson K.H."/>
            <person name="Matsuura K."/>
            <person name="Barry K."/>
            <person name="Labutti K."/>
            <person name="Kuo R."/>
            <person name="Ohm R.A."/>
            <person name="Bhattacharya S.S."/>
            <person name="Shirouzu T."/>
            <person name="Yoshinaga Y."/>
            <person name="Martin F.M."/>
            <person name="Grigoriev I.V."/>
            <person name="Hibbett D.S."/>
        </authorList>
    </citation>
    <scope>NUCLEOTIDE SEQUENCE [LARGE SCALE GENOMIC DNA]</scope>
    <source>
        <strain evidence="7 8">HHB12029</strain>
    </source>
</reference>
<dbReference type="Gene3D" id="1.10.10.60">
    <property type="entry name" value="Homeodomain-like"/>
    <property type="match status" value="1"/>
</dbReference>
<dbReference type="GO" id="GO:0006357">
    <property type="term" value="P:regulation of transcription by RNA polymerase II"/>
    <property type="evidence" value="ECO:0007669"/>
    <property type="project" value="TreeGrafter"/>
</dbReference>
<feature type="region of interest" description="Disordered" evidence="5">
    <location>
        <begin position="100"/>
        <end position="120"/>
    </location>
</feature>
<evidence type="ECO:0000256" key="4">
    <source>
        <dbReference type="RuleBase" id="RU000682"/>
    </source>
</evidence>
<evidence type="ECO:0000256" key="2">
    <source>
        <dbReference type="ARBA" id="ARBA00023155"/>
    </source>
</evidence>
<dbReference type="Pfam" id="PF00046">
    <property type="entry name" value="Homeodomain"/>
    <property type="match status" value="1"/>
</dbReference>
<dbReference type="AlphaFoldDB" id="A0A165NAD8"/>
<dbReference type="OrthoDB" id="6159439at2759"/>
<evidence type="ECO:0000256" key="5">
    <source>
        <dbReference type="SAM" id="MobiDB-lite"/>
    </source>
</evidence>
<dbReference type="PROSITE" id="PS50071">
    <property type="entry name" value="HOMEOBOX_2"/>
    <property type="match status" value="1"/>
</dbReference>
<dbReference type="CDD" id="cd00086">
    <property type="entry name" value="homeodomain"/>
    <property type="match status" value="1"/>
</dbReference>
<accession>A0A165NAD8</accession>
<dbReference type="SMART" id="SM00389">
    <property type="entry name" value="HOX"/>
    <property type="match status" value="1"/>
</dbReference>
<comment type="subcellular location">
    <subcellularLocation>
        <location evidence="3 4">Nucleus</location>
    </subcellularLocation>
</comment>
<feature type="domain" description="Homeobox" evidence="6">
    <location>
        <begin position="34"/>
        <end position="94"/>
    </location>
</feature>
<dbReference type="GO" id="GO:0000978">
    <property type="term" value="F:RNA polymerase II cis-regulatory region sequence-specific DNA binding"/>
    <property type="evidence" value="ECO:0007669"/>
    <property type="project" value="TreeGrafter"/>
</dbReference>
<evidence type="ECO:0000259" key="6">
    <source>
        <dbReference type="PROSITE" id="PS50071"/>
    </source>
</evidence>
<dbReference type="InterPro" id="IPR009057">
    <property type="entry name" value="Homeodomain-like_sf"/>
</dbReference>
<evidence type="ECO:0000256" key="1">
    <source>
        <dbReference type="ARBA" id="ARBA00023125"/>
    </source>
</evidence>
<dbReference type="EMBL" id="KV425901">
    <property type="protein sequence ID" value="KZW00455.1"/>
    <property type="molecule type" value="Genomic_DNA"/>
</dbReference>
<dbReference type="InterPro" id="IPR051000">
    <property type="entry name" value="Homeobox_DNA-bind_prot"/>
</dbReference>
<feature type="region of interest" description="Disordered" evidence="5">
    <location>
        <begin position="165"/>
        <end position="202"/>
    </location>
</feature>
<dbReference type="InParanoid" id="A0A165NAD8"/>
<feature type="DNA-binding region" description="Homeobox" evidence="3">
    <location>
        <begin position="36"/>
        <end position="95"/>
    </location>
</feature>
<keyword evidence="1 3" id="KW-0238">DNA-binding</keyword>
<dbReference type="GO" id="GO:0005634">
    <property type="term" value="C:nucleus"/>
    <property type="evidence" value="ECO:0007669"/>
    <property type="project" value="UniProtKB-SubCell"/>
</dbReference>
<organism evidence="7 8">
    <name type="scientific">Exidia glandulosa HHB12029</name>
    <dbReference type="NCBI Taxonomy" id="1314781"/>
    <lineage>
        <taxon>Eukaryota</taxon>
        <taxon>Fungi</taxon>
        <taxon>Dikarya</taxon>
        <taxon>Basidiomycota</taxon>
        <taxon>Agaricomycotina</taxon>
        <taxon>Agaricomycetes</taxon>
        <taxon>Auriculariales</taxon>
        <taxon>Exidiaceae</taxon>
        <taxon>Exidia</taxon>
    </lineage>
</organism>